<evidence type="ECO:0000313" key="2">
    <source>
        <dbReference type="Proteomes" id="UP000031258"/>
    </source>
</evidence>
<keyword evidence="2" id="KW-1185">Reference proteome</keyword>
<protein>
    <recommendedName>
        <fullName evidence="3">Acetyltransferase</fullName>
    </recommendedName>
</protein>
<proteinExistence type="predicted"/>
<dbReference type="AlphaFoldDB" id="A0A0C1QNX9"/>
<evidence type="ECO:0000313" key="1">
    <source>
        <dbReference type="EMBL" id="KIE05758.1"/>
    </source>
</evidence>
<sequence length="76" mass="8914">MTSIKEKTDWQPDEALFNRYVLTSPLAKERMLKEHVLPKYANVEMLAIENNPATRAMYSRYGIRSVKITPGEEWQQ</sequence>
<dbReference type="Proteomes" id="UP000031258">
    <property type="component" value="Unassembled WGS sequence"/>
</dbReference>
<comment type="caution">
    <text evidence="1">The sequence shown here is derived from an EMBL/GenBank/DDBJ whole genome shotgun (WGS) entry which is preliminary data.</text>
</comment>
<reference evidence="1 2" key="1">
    <citation type="submission" date="2014-11" db="EMBL/GenBank/DDBJ databases">
        <title>A Rickettsiales Symbiont of Amoebae With Ancient Features.</title>
        <authorList>
            <person name="Schulz F."/>
            <person name="Martijn J."/>
            <person name="Wascher F."/>
            <person name="Kostanjsek R."/>
            <person name="Ettema T.J."/>
            <person name="Horn M."/>
        </authorList>
    </citation>
    <scope>NUCLEOTIDE SEQUENCE [LARGE SCALE GENOMIC DNA]</scope>
    <source>
        <strain evidence="1 2">UWC36</strain>
    </source>
</reference>
<name>A0A0C1QNX9_9RICK</name>
<dbReference type="EMBL" id="JSWE01000076">
    <property type="protein sequence ID" value="KIE05758.1"/>
    <property type="molecule type" value="Genomic_DNA"/>
</dbReference>
<organism evidence="1 2">
    <name type="scientific">Candidatus Jidaibacter acanthamoebae</name>
    <dbReference type="NCBI Taxonomy" id="86105"/>
    <lineage>
        <taxon>Bacteria</taxon>
        <taxon>Pseudomonadati</taxon>
        <taxon>Pseudomonadota</taxon>
        <taxon>Alphaproteobacteria</taxon>
        <taxon>Rickettsiales</taxon>
        <taxon>Candidatus Midichloriaceae</taxon>
        <taxon>Candidatus Jidaibacter</taxon>
    </lineage>
</organism>
<evidence type="ECO:0008006" key="3">
    <source>
        <dbReference type="Google" id="ProtNLM"/>
    </source>
</evidence>
<accession>A0A0C1QNX9</accession>
<gene>
    <name evidence="1" type="ORF">NF27_CZ00050</name>
</gene>